<dbReference type="STRING" id="797210.Halxa_0850"/>
<dbReference type="AlphaFoldDB" id="F8D7P1"/>
<dbReference type="eggNOG" id="arCOG03914">
    <property type="taxonomic scope" value="Archaea"/>
</dbReference>
<dbReference type="GO" id="GO:0005507">
    <property type="term" value="F:copper ion binding"/>
    <property type="evidence" value="ECO:0007669"/>
    <property type="project" value="InterPro"/>
</dbReference>
<dbReference type="RefSeq" id="WP_013878389.1">
    <property type="nucleotide sequence ID" value="NC_015666.1"/>
</dbReference>
<evidence type="ECO:0000313" key="6">
    <source>
        <dbReference type="Proteomes" id="UP000006794"/>
    </source>
</evidence>
<reference evidence="5 6" key="1">
    <citation type="journal article" date="2012" name="Stand. Genomic Sci.">
        <title>Complete genome sequence of Halopiger xanaduensis type strain (SH-6(T)).</title>
        <authorList>
            <person name="Anderson I."/>
            <person name="Tindall B.J."/>
            <person name="Rohde M."/>
            <person name="Lucas S."/>
            <person name="Han J."/>
            <person name="Lapidus A."/>
            <person name="Cheng J.F."/>
            <person name="Goodwin L."/>
            <person name="Pitluck S."/>
            <person name="Peters L."/>
            <person name="Pati A."/>
            <person name="Mikhailova N."/>
            <person name="Pagani I."/>
            <person name="Teshima H."/>
            <person name="Han C."/>
            <person name="Tapia R."/>
            <person name="Land M."/>
            <person name="Woyke T."/>
            <person name="Klenk H.P."/>
            <person name="Kyrpides N."/>
            <person name="Ivanova N."/>
        </authorList>
    </citation>
    <scope>NUCLEOTIDE SEQUENCE [LARGE SCALE GENOMIC DNA]</scope>
    <source>
        <strain evidence="6">DSM 18323 / JCM 14033 / SH-6</strain>
    </source>
</reference>
<dbReference type="SUPFAM" id="SSF49503">
    <property type="entry name" value="Cupredoxins"/>
    <property type="match status" value="1"/>
</dbReference>
<dbReference type="eggNOG" id="arCOG11135">
    <property type="taxonomic scope" value="Archaea"/>
</dbReference>
<dbReference type="PROSITE" id="PS51318">
    <property type="entry name" value="TAT"/>
    <property type="match status" value="1"/>
</dbReference>
<evidence type="ECO:0000313" key="5">
    <source>
        <dbReference type="EMBL" id="AEH35489.1"/>
    </source>
</evidence>
<dbReference type="GeneID" id="10795826"/>
<evidence type="ECO:0000256" key="2">
    <source>
        <dbReference type="ARBA" id="ARBA00023008"/>
    </source>
</evidence>
<feature type="region of interest" description="Disordered" evidence="3">
    <location>
        <begin position="418"/>
        <end position="501"/>
    </location>
</feature>
<keyword evidence="1" id="KW-0479">Metal-binding</keyword>
<dbReference type="EMBL" id="CP002839">
    <property type="protein sequence ID" value="AEH35489.1"/>
    <property type="molecule type" value="Genomic_DNA"/>
</dbReference>
<accession>F8D7P1</accession>
<evidence type="ECO:0000259" key="4">
    <source>
        <dbReference type="Pfam" id="PF00127"/>
    </source>
</evidence>
<dbReference type="InterPro" id="IPR000923">
    <property type="entry name" value="BlueCu_1"/>
</dbReference>
<dbReference type="InterPro" id="IPR006311">
    <property type="entry name" value="TAT_signal"/>
</dbReference>
<dbReference type="Pfam" id="PF00127">
    <property type="entry name" value="Copper-bind"/>
    <property type="match status" value="1"/>
</dbReference>
<dbReference type="Proteomes" id="UP000006794">
    <property type="component" value="Chromosome"/>
</dbReference>
<feature type="compositionally biased region" description="Acidic residues" evidence="3">
    <location>
        <begin position="202"/>
        <end position="213"/>
    </location>
</feature>
<feature type="compositionally biased region" description="Low complexity" evidence="3">
    <location>
        <begin position="420"/>
        <end position="435"/>
    </location>
</feature>
<keyword evidence="6" id="KW-1185">Reference proteome</keyword>
<protein>
    <submittedName>
        <fullName evidence="5">Blue (Type 1) copper domain protein</fullName>
    </submittedName>
</protein>
<dbReference type="HOGENOM" id="CLU_038232_0_0_2"/>
<feature type="compositionally biased region" description="Low complexity" evidence="3">
    <location>
        <begin position="214"/>
        <end position="229"/>
    </location>
</feature>
<sequence>MSNEHDSRENLSRRGVLKGTAALTGIAALTGEAGAYRDAFNFPMPVAQSDGAARTLTLVGIVGGWLGVAPHEIDGQSNPPLRLIEGEEHEVIWINGDGSMHNFNITAGSSVADDVEVLEATETVTEQGEYTSIRFTATEEMEEYFCMPHPAQMRGPVELIDPGDVHELSVTVEDESGEPLGAEVYVGDMHSYSDLAARPDPFAEEGQSEESEAQEPGNESAGNASAGNASDGGNGDVEGEQTQPPAIARFDLLENGEYDIEVWTYGHERVSETVTIDGEDRQLTVTLPEIEPGEPAETFSMRLEDGQWVGQSPDAIADQPNPTLDLEVGESYAIEWENAIGRLEPEGENRHYEPLPGHNLAIASGGETIDWNTFVRSDFTAEEGATQTVEFVANEEMAVYLDQSQLDAIGEISVSGGGETPAAADAPAGANGNATVEEGGNETAIGAGNETDGNETAIGADNETDDNETVTVDGNETDGNETIDAGGNETTAVDGNETDDV</sequence>
<dbReference type="OrthoDB" id="265568at2157"/>
<keyword evidence="2" id="KW-0186">Copper</keyword>
<dbReference type="InterPro" id="IPR008972">
    <property type="entry name" value="Cupredoxin"/>
</dbReference>
<evidence type="ECO:0000256" key="1">
    <source>
        <dbReference type="ARBA" id="ARBA00022723"/>
    </source>
</evidence>
<name>F8D7P1_HALXS</name>
<feature type="region of interest" description="Disordered" evidence="3">
    <location>
        <begin position="195"/>
        <end position="241"/>
    </location>
</feature>
<feature type="domain" description="Blue (type 1) copper" evidence="4">
    <location>
        <begin position="90"/>
        <end position="159"/>
    </location>
</feature>
<dbReference type="KEGG" id="hxa:Halxa_0850"/>
<dbReference type="Gene3D" id="2.60.40.420">
    <property type="entry name" value="Cupredoxins - blue copper proteins"/>
    <property type="match status" value="1"/>
</dbReference>
<gene>
    <name evidence="5" type="ordered locus">Halxa_0850</name>
</gene>
<dbReference type="GO" id="GO:0009055">
    <property type="term" value="F:electron transfer activity"/>
    <property type="evidence" value="ECO:0007669"/>
    <property type="project" value="InterPro"/>
</dbReference>
<proteinExistence type="predicted"/>
<evidence type="ECO:0000256" key="3">
    <source>
        <dbReference type="SAM" id="MobiDB-lite"/>
    </source>
</evidence>
<organism evidence="5 6">
    <name type="scientific">Halopiger xanaduensis (strain DSM 18323 / JCM 14033 / SH-6)</name>
    <dbReference type="NCBI Taxonomy" id="797210"/>
    <lineage>
        <taxon>Archaea</taxon>
        <taxon>Methanobacteriati</taxon>
        <taxon>Methanobacteriota</taxon>
        <taxon>Stenosarchaea group</taxon>
        <taxon>Halobacteria</taxon>
        <taxon>Halobacteriales</taxon>
        <taxon>Natrialbaceae</taxon>
        <taxon>Halopiger</taxon>
    </lineage>
</organism>